<accession>W7IXB8</accession>
<dbReference type="InterPro" id="IPR010982">
    <property type="entry name" value="Lambda_DNA-bd_dom_sf"/>
</dbReference>
<protein>
    <submittedName>
        <fullName evidence="3">DNA-binding protein</fullName>
    </submittedName>
</protein>
<evidence type="ECO:0000259" key="2">
    <source>
        <dbReference type="PROSITE" id="PS50943"/>
    </source>
</evidence>
<dbReference type="Pfam" id="PF13560">
    <property type="entry name" value="HTH_31"/>
    <property type="match status" value="1"/>
</dbReference>
<dbReference type="CDD" id="cd00093">
    <property type="entry name" value="HTH_XRE"/>
    <property type="match status" value="1"/>
</dbReference>
<dbReference type="PANTHER" id="PTHR35010:SF2">
    <property type="entry name" value="BLL4672 PROTEIN"/>
    <property type="match status" value="1"/>
</dbReference>
<dbReference type="eggNOG" id="COG1396">
    <property type="taxonomic scope" value="Bacteria"/>
</dbReference>
<evidence type="ECO:0000313" key="4">
    <source>
        <dbReference type="Proteomes" id="UP000019277"/>
    </source>
</evidence>
<gene>
    <name evidence="3" type="ORF">UO65_3642</name>
</gene>
<evidence type="ECO:0000256" key="1">
    <source>
        <dbReference type="SAM" id="MobiDB-lite"/>
    </source>
</evidence>
<dbReference type="Gene3D" id="3.30.450.180">
    <property type="match status" value="1"/>
</dbReference>
<dbReference type="InterPro" id="IPR041413">
    <property type="entry name" value="MLTR_LBD"/>
</dbReference>
<evidence type="ECO:0000313" key="3">
    <source>
        <dbReference type="EMBL" id="EWC61071.1"/>
    </source>
</evidence>
<feature type="domain" description="HTH cro/C1-type" evidence="2">
    <location>
        <begin position="32"/>
        <end position="79"/>
    </location>
</feature>
<dbReference type="RefSeq" id="WP_035283980.1">
    <property type="nucleotide sequence ID" value="NZ_AYXG01000131.1"/>
</dbReference>
<dbReference type="Pfam" id="PF17765">
    <property type="entry name" value="MLTR_LBD"/>
    <property type="match status" value="1"/>
</dbReference>
<dbReference type="EMBL" id="AYXG01000131">
    <property type="protein sequence ID" value="EWC61071.1"/>
    <property type="molecule type" value="Genomic_DNA"/>
</dbReference>
<dbReference type="AlphaFoldDB" id="W7IXB8"/>
<dbReference type="OrthoDB" id="4790304at2"/>
<dbReference type="PANTHER" id="PTHR35010">
    <property type="entry name" value="BLL4672 PROTEIN-RELATED"/>
    <property type="match status" value="1"/>
</dbReference>
<dbReference type="InterPro" id="IPR001387">
    <property type="entry name" value="Cro/C1-type_HTH"/>
</dbReference>
<reference evidence="3 4" key="1">
    <citation type="journal article" date="2014" name="Genome Announc.">
        <title>Draft Genome Sequence of the Antitrypanosomally Active Sponge-Associated Bacterium Actinokineospora sp. Strain EG49.</title>
        <authorList>
            <person name="Harjes J."/>
            <person name="Ryu T."/>
            <person name="Abdelmohsen U.R."/>
            <person name="Moitinho-Silva L."/>
            <person name="Horn H."/>
            <person name="Ravasi T."/>
            <person name="Hentschel U."/>
        </authorList>
    </citation>
    <scope>NUCLEOTIDE SEQUENCE [LARGE SCALE GENOMIC DNA]</scope>
    <source>
        <strain evidence="3 4">EG49</strain>
    </source>
</reference>
<dbReference type="PROSITE" id="PS50943">
    <property type="entry name" value="HTH_CROC1"/>
    <property type="match status" value="1"/>
</dbReference>
<feature type="region of interest" description="Disordered" evidence="1">
    <location>
        <begin position="1"/>
        <end position="32"/>
    </location>
</feature>
<dbReference type="SMART" id="SM00530">
    <property type="entry name" value="HTH_XRE"/>
    <property type="match status" value="1"/>
</dbReference>
<dbReference type="STRING" id="909613.UO65_3642"/>
<comment type="caution">
    <text evidence="3">The sequence shown here is derived from an EMBL/GenBank/DDBJ whole genome shotgun (WGS) entry which is preliminary data.</text>
</comment>
<proteinExistence type="predicted"/>
<dbReference type="GO" id="GO:0003677">
    <property type="term" value="F:DNA binding"/>
    <property type="evidence" value="ECO:0007669"/>
    <property type="project" value="UniProtKB-KW"/>
</dbReference>
<keyword evidence="3" id="KW-0238">DNA-binding</keyword>
<dbReference type="PATRIC" id="fig|909613.9.peg.3643"/>
<dbReference type="Proteomes" id="UP000019277">
    <property type="component" value="Unassembled WGS sequence"/>
</dbReference>
<name>W7IXB8_9PSEU</name>
<keyword evidence="4" id="KW-1185">Reference proteome</keyword>
<dbReference type="Gene3D" id="1.10.260.40">
    <property type="entry name" value="lambda repressor-like DNA-binding domains"/>
    <property type="match status" value="1"/>
</dbReference>
<sequence>MSALGDHLRARRSATTPAGAGLPDTGRRRVPGLRREEVAMLAGMSVDYYTRLEQGRETSPSGQVLDGLCAALRLDEDGRQHLYRLAGLSPRGDGSGGSERVDPALAQLLDAWPHHPALVLGRAYDVLVANRLGEALFSGFPVTRNLVEKVFLDPGSRSFYADWDAVAANTVAGFRLLEGAAPQHPRVRAVVDDLLGRSPEFARMWAQNRARGKRIETKRLVHPEVGALTLRMLSFDVRSAPGQELIVYQAEPGSPSADALALLGSIAATTADRDGRR</sequence>
<dbReference type="SUPFAM" id="SSF47413">
    <property type="entry name" value="lambda repressor-like DNA-binding domains"/>
    <property type="match status" value="1"/>
</dbReference>
<organism evidence="3 4">
    <name type="scientific">Actinokineospora spheciospongiae</name>
    <dbReference type="NCBI Taxonomy" id="909613"/>
    <lineage>
        <taxon>Bacteria</taxon>
        <taxon>Bacillati</taxon>
        <taxon>Actinomycetota</taxon>
        <taxon>Actinomycetes</taxon>
        <taxon>Pseudonocardiales</taxon>
        <taxon>Pseudonocardiaceae</taxon>
        <taxon>Actinokineospora</taxon>
    </lineage>
</organism>